<keyword evidence="3" id="KW-1185">Reference proteome</keyword>
<keyword evidence="1" id="KW-1133">Transmembrane helix</keyword>
<evidence type="ECO:0000313" key="3">
    <source>
        <dbReference type="Proteomes" id="UP000245624"/>
    </source>
</evidence>
<dbReference type="Pfam" id="PF07441">
    <property type="entry name" value="BofA"/>
    <property type="match status" value="1"/>
</dbReference>
<name>A0A317L3P9_9BACI</name>
<evidence type="ECO:0000313" key="2">
    <source>
        <dbReference type="EMBL" id="PWU70113.1"/>
    </source>
</evidence>
<feature type="transmembrane region" description="Helical" evidence="1">
    <location>
        <begin position="36"/>
        <end position="55"/>
    </location>
</feature>
<dbReference type="NCBIfam" id="TIGR02862">
    <property type="entry name" value="spore_BofA"/>
    <property type="match status" value="1"/>
</dbReference>
<gene>
    <name evidence="2" type="ORF">DLJ74_04130</name>
</gene>
<organism evidence="2 3">
    <name type="scientific">Gracilibacillus dipsosauri</name>
    <dbReference type="NCBI Taxonomy" id="178340"/>
    <lineage>
        <taxon>Bacteria</taxon>
        <taxon>Bacillati</taxon>
        <taxon>Bacillota</taxon>
        <taxon>Bacilli</taxon>
        <taxon>Bacillales</taxon>
        <taxon>Bacillaceae</taxon>
        <taxon>Gracilibacillus</taxon>
    </lineage>
</organism>
<feature type="transmembrane region" description="Helical" evidence="1">
    <location>
        <begin position="62"/>
        <end position="85"/>
    </location>
</feature>
<dbReference type="EMBL" id="QGTD01000004">
    <property type="protein sequence ID" value="PWU70113.1"/>
    <property type="molecule type" value="Genomic_DNA"/>
</dbReference>
<protein>
    <submittedName>
        <fullName evidence="2">Pro-sigmaK processing inhibitor BofA</fullName>
    </submittedName>
</protein>
<proteinExistence type="predicted"/>
<reference evidence="2 3" key="1">
    <citation type="submission" date="2018-05" db="EMBL/GenBank/DDBJ databases">
        <title>Genomic analysis of Gracilibacillus dipsosauri DD1 reveals novel features of a salt-tolerant amylase.</title>
        <authorList>
            <person name="Deutch C.E."/>
            <person name="Yang S."/>
        </authorList>
    </citation>
    <scope>NUCLEOTIDE SEQUENCE [LARGE SCALE GENOMIC DNA]</scope>
    <source>
        <strain evidence="2 3">DD1</strain>
    </source>
</reference>
<dbReference type="AlphaFoldDB" id="A0A317L3P9"/>
<keyword evidence="1" id="KW-0472">Membrane</keyword>
<dbReference type="RefSeq" id="WP_054788591.1">
    <property type="nucleotide sequence ID" value="NZ_QGTD01000004.1"/>
</dbReference>
<evidence type="ECO:0000256" key="1">
    <source>
        <dbReference type="SAM" id="Phobius"/>
    </source>
</evidence>
<keyword evidence="1" id="KW-0812">Transmembrane</keyword>
<accession>A0A317L3P9</accession>
<dbReference type="InterPro" id="IPR010001">
    <property type="entry name" value="BofA"/>
</dbReference>
<sequence>MNIWVIAGLLILIVLLLTKGIPLKFSRVLGQGVVKVTIGVLFLFFFNLFGASLGLHIPINIFTAVVAGLLGVPGIASLTAIHIFILP</sequence>
<comment type="caution">
    <text evidence="2">The sequence shown here is derived from an EMBL/GenBank/DDBJ whole genome shotgun (WGS) entry which is preliminary data.</text>
</comment>
<dbReference type="OrthoDB" id="2692225at2"/>
<dbReference type="Proteomes" id="UP000245624">
    <property type="component" value="Unassembled WGS sequence"/>
</dbReference>